<dbReference type="InterPro" id="IPR038468">
    <property type="entry name" value="MmpS_C"/>
</dbReference>
<accession>A0A138AUD2</accession>
<name>A0A138AUD2_9ACTN</name>
<feature type="compositionally biased region" description="Gly residues" evidence="1">
    <location>
        <begin position="118"/>
        <end position="129"/>
    </location>
</feature>
<evidence type="ECO:0000313" key="4">
    <source>
        <dbReference type="Proteomes" id="UP000070258"/>
    </source>
</evidence>
<feature type="compositionally biased region" description="Basic and acidic residues" evidence="1">
    <location>
        <begin position="29"/>
        <end position="38"/>
    </location>
</feature>
<sequence length="295" mass="28948">MTMGYPDPQHPGQHPGDQNYPATPSAPRPTREYERSDYGTDATGEPQGPPPLPQGPAEQPGPGPVGPQGPGYGAGYGAGQEPPTQAYDGGYQLGYAPGGPGAQYGGGVPPAGPPAGPGGPGGGSGGGDGSGGGNKKLLWIAVAAVVLVLVLAVIVVLVATGGTKSTSTSSTGTTQTTTAPTTTRSGIALPTGLPSGISIPPIYGGSTTGANAKKWVVEVTGSGSAQVIAVGIPDTNTLGSQTLPWTKSFTADTFLVTVTVFSPKPDMACKITRDGAVVAEEKASSGPLICTATGS</sequence>
<feature type="compositionally biased region" description="Gly residues" evidence="1">
    <location>
        <begin position="96"/>
        <end position="109"/>
    </location>
</feature>
<feature type="region of interest" description="Disordered" evidence="1">
    <location>
        <begin position="1"/>
        <end position="129"/>
    </location>
</feature>
<evidence type="ECO:0000256" key="1">
    <source>
        <dbReference type="SAM" id="MobiDB-lite"/>
    </source>
</evidence>
<gene>
    <name evidence="3" type="ORF">AXK60_21405</name>
</gene>
<feature type="compositionally biased region" description="Pro residues" evidence="1">
    <location>
        <begin position="47"/>
        <end position="67"/>
    </location>
</feature>
<evidence type="ECO:0000313" key="3">
    <source>
        <dbReference type="EMBL" id="KXP14055.1"/>
    </source>
</evidence>
<dbReference type="AlphaFoldDB" id="A0A138AUD2"/>
<feature type="compositionally biased region" description="Gly residues" evidence="1">
    <location>
        <begin position="68"/>
        <end position="78"/>
    </location>
</feature>
<keyword evidence="2" id="KW-0812">Transmembrane</keyword>
<comment type="caution">
    <text evidence="3">The sequence shown here is derived from an EMBL/GenBank/DDBJ whole genome shotgun (WGS) entry which is preliminary data.</text>
</comment>
<organism evidence="3 4">
    <name type="scientific">Tsukamurella pseudospumae</name>
    <dbReference type="NCBI Taxonomy" id="239498"/>
    <lineage>
        <taxon>Bacteria</taxon>
        <taxon>Bacillati</taxon>
        <taxon>Actinomycetota</taxon>
        <taxon>Actinomycetes</taxon>
        <taxon>Mycobacteriales</taxon>
        <taxon>Tsukamurellaceae</taxon>
        <taxon>Tsukamurella</taxon>
    </lineage>
</organism>
<feature type="region of interest" description="Disordered" evidence="1">
    <location>
        <begin position="163"/>
        <end position="190"/>
    </location>
</feature>
<keyword evidence="2" id="KW-1133">Transmembrane helix</keyword>
<proteinExistence type="predicted"/>
<dbReference type="EMBL" id="LSRF01000007">
    <property type="protein sequence ID" value="KXP14055.1"/>
    <property type="molecule type" value="Genomic_DNA"/>
</dbReference>
<keyword evidence="2" id="KW-0472">Membrane</keyword>
<evidence type="ECO:0008006" key="5">
    <source>
        <dbReference type="Google" id="ProtNLM"/>
    </source>
</evidence>
<evidence type="ECO:0000256" key="2">
    <source>
        <dbReference type="SAM" id="Phobius"/>
    </source>
</evidence>
<dbReference type="Gene3D" id="2.60.40.2880">
    <property type="entry name" value="MmpS1-5, C-terminal soluble domain"/>
    <property type="match status" value="1"/>
</dbReference>
<dbReference type="Proteomes" id="UP000070258">
    <property type="component" value="Unassembled WGS sequence"/>
</dbReference>
<feature type="compositionally biased region" description="Low complexity" evidence="1">
    <location>
        <begin position="79"/>
        <end position="95"/>
    </location>
</feature>
<protein>
    <recommendedName>
        <fullName evidence="5">MmpS family membrane protein</fullName>
    </recommendedName>
</protein>
<feature type="compositionally biased region" description="Low complexity" evidence="1">
    <location>
        <begin position="163"/>
        <end position="186"/>
    </location>
</feature>
<reference evidence="4" key="1">
    <citation type="submission" date="2016-02" db="EMBL/GenBank/DDBJ databases">
        <authorList>
            <person name="Wen L."/>
            <person name="He K."/>
            <person name="Yang H."/>
        </authorList>
    </citation>
    <scope>NUCLEOTIDE SEQUENCE [LARGE SCALE GENOMIC DNA]</scope>
    <source>
        <strain evidence="4">JCM 15929</strain>
    </source>
</reference>
<feature type="transmembrane region" description="Helical" evidence="2">
    <location>
        <begin position="137"/>
        <end position="159"/>
    </location>
</feature>